<feature type="transmembrane region" description="Helical" evidence="2">
    <location>
        <begin position="233"/>
        <end position="255"/>
    </location>
</feature>
<protein>
    <submittedName>
        <fullName evidence="3">Uncharacterized protein</fullName>
    </submittedName>
</protein>
<evidence type="ECO:0000313" key="4">
    <source>
        <dbReference type="Proteomes" id="UP001165065"/>
    </source>
</evidence>
<organism evidence="3 4">
    <name type="scientific">Triparma columacea</name>
    <dbReference type="NCBI Taxonomy" id="722753"/>
    <lineage>
        <taxon>Eukaryota</taxon>
        <taxon>Sar</taxon>
        <taxon>Stramenopiles</taxon>
        <taxon>Ochrophyta</taxon>
        <taxon>Bolidophyceae</taxon>
        <taxon>Parmales</taxon>
        <taxon>Triparmaceae</taxon>
        <taxon>Triparma</taxon>
    </lineage>
</organism>
<feature type="transmembrane region" description="Helical" evidence="2">
    <location>
        <begin position="167"/>
        <end position="188"/>
    </location>
</feature>
<keyword evidence="2" id="KW-1133">Transmembrane helix</keyword>
<keyword evidence="2" id="KW-0472">Membrane</keyword>
<feature type="transmembrane region" description="Helical" evidence="2">
    <location>
        <begin position="20"/>
        <end position="40"/>
    </location>
</feature>
<evidence type="ECO:0000313" key="3">
    <source>
        <dbReference type="EMBL" id="GMI35333.1"/>
    </source>
</evidence>
<sequence>MSSKCSPFKTKFRAHRVGGICFLSAYLLAWLYFIFAYETFIQSRLAVLPAMIGLFQAVSAAATFWFLPKEKDSGFFSDKGILSALFVRENIFYQLITTFGPFYYLFSEDLEGHFMGRGLVVLFVFLPYAVLRPLFPTTRFDYAQDGKKVGKYRSLENKDFYQMSTTLIRYFYIWGKHVMGMGFNYLFFLNKIPPSDMRSWGWPLFLLNCGTVSIAVFLHTLRFKKLLRPRLSHGIYVTMAYLSFISVPFLCIKLWEEWRVGLVVGGGIFVNTRRDKFLMNSWWLLAMALVSAQRWPSLTATYFGGAFGISLETATHLFWMTHMAGVLLRRFDSRFFIGSHQWEVWNSKEADVTVSQAAGSEVSGRSSESSDDDSGSSVGSVPNME</sequence>
<dbReference type="AlphaFoldDB" id="A0A9W7G7S0"/>
<feature type="transmembrane region" description="Helical" evidence="2">
    <location>
        <begin position="46"/>
        <end position="68"/>
    </location>
</feature>
<feature type="transmembrane region" description="Helical" evidence="2">
    <location>
        <begin position="112"/>
        <end position="131"/>
    </location>
</feature>
<comment type="caution">
    <text evidence="3">The sequence shown here is derived from an EMBL/GenBank/DDBJ whole genome shotgun (WGS) entry which is preliminary data.</text>
</comment>
<accession>A0A9W7G7S0</accession>
<keyword evidence="4" id="KW-1185">Reference proteome</keyword>
<proteinExistence type="predicted"/>
<evidence type="ECO:0000256" key="2">
    <source>
        <dbReference type="SAM" id="Phobius"/>
    </source>
</evidence>
<reference evidence="4" key="1">
    <citation type="journal article" date="2023" name="Commun. Biol.">
        <title>Genome analysis of Parmales, the sister group of diatoms, reveals the evolutionary specialization of diatoms from phago-mixotrophs to photoautotrophs.</title>
        <authorList>
            <person name="Ban H."/>
            <person name="Sato S."/>
            <person name="Yoshikawa S."/>
            <person name="Yamada K."/>
            <person name="Nakamura Y."/>
            <person name="Ichinomiya M."/>
            <person name="Sato N."/>
            <person name="Blanc-Mathieu R."/>
            <person name="Endo H."/>
            <person name="Kuwata A."/>
            <person name="Ogata H."/>
        </authorList>
    </citation>
    <scope>NUCLEOTIDE SEQUENCE [LARGE SCALE GENOMIC DNA]</scope>
</reference>
<feature type="transmembrane region" description="Helical" evidence="2">
    <location>
        <begin position="80"/>
        <end position="106"/>
    </location>
</feature>
<keyword evidence="2" id="KW-0812">Transmembrane</keyword>
<name>A0A9W7G7S0_9STRA</name>
<evidence type="ECO:0000256" key="1">
    <source>
        <dbReference type="SAM" id="MobiDB-lite"/>
    </source>
</evidence>
<feature type="transmembrane region" description="Helical" evidence="2">
    <location>
        <begin position="300"/>
        <end position="320"/>
    </location>
</feature>
<dbReference type="OrthoDB" id="2156279at2759"/>
<feature type="region of interest" description="Disordered" evidence="1">
    <location>
        <begin position="356"/>
        <end position="385"/>
    </location>
</feature>
<dbReference type="EMBL" id="BRYA01000053">
    <property type="protein sequence ID" value="GMI35333.1"/>
    <property type="molecule type" value="Genomic_DNA"/>
</dbReference>
<gene>
    <name evidence="3" type="ORF">TrCOL_g3792</name>
</gene>
<feature type="compositionally biased region" description="Low complexity" evidence="1">
    <location>
        <begin position="375"/>
        <end position="385"/>
    </location>
</feature>
<dbReference type="Proteomes" id="UP001165065">
    <property type="component" value="Unassembled WGS sequence"/>
</dbReference>
<feature type="transmembrane region" description="Helical" evidence="2">
    <location>
        <begin position="200"/>
        <end position="221"/>
    </location>
</feature>